<evidence type="ECO:0000313" key="2">
    <source>
        <dbReference type="Proteomes" id="UP001189429"/>
    </source>
</evidence>
<dbReference type="EMBL" id="CAUYUJ010015052">
    <property type="protein sequence ID" value="CAK0849330.1"/>
    <property type="molecule type" value="Genomic_DNA"/>
</dbReference>
<feature type="non-terminal residue" evidence="1">
    <location>
        <position position="1"/>
    </location>
</feature>
<name>A0ABN9TT00_9DINO</name>
<sequence>PFWLKPFWLRPRSPSALLAASHTLQQQPPRAEMAPRARQARGSVLTYVALAALAAQLVVELHVSDFSDGETIAAFAAPVSSSVRSDVEAAAANRLTRRAPAAFPNAGGRAAGGTARAAAAPAASVVSKVINAMGAGAVASVIQAALSAVGEPIVNRVLVKRMKIMDAINDVSAKQMLNFFKTTLATNFLKFPFFEAINAFCGAFPISPTYRGIFTGFVFTTATLPVTNYRYRKSMDLEVNWANIYEAYPPTVIRDIVYGIARNYCTIGVLALNSSWTITSPEMLFIVVILGCLISAPFNEWRGYLLQSKGQELTFKEFFKPSNFVRSTSLGAIKQGLALALGYWCAPPATKFVQGLIMAAKGA</sequence>
<evidence type="ECO:0008006" key="3">
    <source>
        <dbReference type="Google" id="ProtNLM"/>
    </source>
</evidence>
<dbReference type="Proteomes" id="UP001189429">
    <property type="component" value="Unassembled WGS sequence"/>
</dbReference>
<accession>A0ABN9TT00</accession>
<keyword evidence="2" id="KW-1185">Reference proteome</keyword>
<comment type="caution">
    <text evidence="1">The sequence shown here is derived from an EMBL/GenBank/DDBJ whole genome shotgun (WGS) entry which is preliminary data.</text>
</comment>
<evidence type="ECO:0000313" key="1">
    <source>
        <dbReference type="EMBL" id="CAK0849330.1"/>
    </source>
</evidence>
<protein>
    <recommendedName>
        <fullName evidence="3">ADP,ATP carrier protein</fullName>
    </recommendedName>
</protein>
<organism evidence="1 2">
    <name type="scientific">Prorocentrum cordatum</name>
    <dbReference type="NCBI Taxonomy" id="2364126"/>
    <lineage>
        <taxon>Eukaryota</taxon>
        <taxon>Sar</taxon>
        <taxon>Alveolata</taxon>
        <taxon>Dinophyceae</taxon>
        <taxon>Prorocentrales</taxon>
        <taxon>Prorocentraceae</taxon>
        <taxon>Prorocentrum</taxon>
    </lineage>
</organism>
<reference evidence="1" key="1">
    <citation type="submission" date="2023-10" db="EMBL/GenBank/DDBJ databases">
        <authorList>
            <person name="Chen Y."/>
            <person name="Shah S."/>
            <person name="Dougan E. K."/>
            <person name="Thang M."/>
            <person name="Chan C."/>
        </authorList>
    </citation>
    <scope>NUCLEOTIDE SEQUENCE [LARGE SCALE GENOMIC DNA]</scope>
</reference>
<proteinExistence type="predicted"/>
<gene>
    <name evidence="1" type="ORF">PCOR1329_LOCUS42044</name>
</gene>